<evidence type="ECO:0000313" key="2">
    <source>
        <dbReference type="EMBL" id="KIK76665.1"/>
    </source>
</evidence>
<dbReference type="Proteomes" id="UP000054538">
    <property type="component" value="Unassembled WGS sequence"/>
</dbReference>
<dbReference type="InParanoid" id="A0A0D0DFS7"/>
<accession>A0A0D0DFS7</accession>
<gene>
    <name evidence="2" type="ORF">PAXRUDRAFT_418539</name>
</gene>
<keyword evidence="3" id="KW-1185">Reference proteome</keyword>
<protein>
    <submittedName>
        <fullName evidence="2">Uncharacterized protein</fullName>
    </submittedName>
</protein>
<sequence>MQFMSMTEDQSPNEERAEKHSTYCKLHQNVGYDENREQRVMHERTARIVTHVLQIVLPSSSFLPSGHHGMAAITLRCTDCPDKLRDMYKGVCNLPMTSTIS</sequence>
<feature type="region of interest" description="Disordered" evidence="1">
    <location>
        <begin position="1"/>
        <end position="22"/>
    </location>
</feature>
<feature type="compositionally biased region" description="Polar residues" evidence="1">
    <location>
        <begin position="1"/>
        <end position="10"/>
    </location>
</feature>
<reference evidence="2 3" key="1">
    <citation type="submission" date="2014-04" db="EMBL/GenBank/DDBJ databases">
        <authorList>
            <consortium name="DOE Joint Genome Institute"/>
            <person name="Kuo A."/>
            <person name="Kohler A."/>
            <person name="Jargeat P."/>
            <person name="Nagy L.G."/>
            <person name="Floudas D."/>
            <person name="Copeland A."/>
            <person name="Barry K.W."/>
            <person name="Cichocki N."/>
            <person name="Veneault-Fourrey C."/>
            <person name="LaButti K."/>
            <person name="Lindquist E.A."/>
            <person name="Lipzen A."/>
            <person name="Lundell T."/>
            <person name="Morin E."/>
            <person name="Murat C."/>
            <person name="Sun H."/>
            <person name="Tunlid A."/>
            <person name="Henrissat B."/>
            <person name="Grigoriev I.V."/>
            <person name="Hibbett D.S."/>
            <person name="Martin F."/>
            <person name="Nordberg H.P."/>
            <person name="Cantor M.N."/>
            <person name="Hua S.X."/>
        </authorList>
    </citation>
    <scope>NUCLEOTIDE SEQUENCE [LARGE SCALE GENOMIC DNA]</scope>
    <source>
        <strain evidence="2 3">Ve08.2h10</strain>
    </source>
</reference>
<organism evidence="2 3">
    <name type="scientific">Paxillus rubicundulus Ve08.2h10</name>
    <dbReference type="NCBI Taxonomy" id="930991"/>
    <lineage>
        <taxon>Eukaryota</taxon>
        <taxon>Fungi</taxon>
        <taxon>Dikarya</taxon>
        <taxon>Basidiomycota</taxon>
        <taxon>Agaricomycotina</taxon>
        <taxon>Agaricomycetes</taxon>
        <taxon>Agaricomycetidae</taxon>
        <taxon>Boletales</taxon>
        <taxon>Paxilineae</taxon>
        <taxon>Paxillaceae</taxon>
        <taxon>Paxillus</taxon>
    </lineage>
</organism>
<dbReference type="EMBL" id="KN827359">
    <property type="protein sequence ID" value="KIK76665.1"/>
    <property type="molecule type" value="Genomic_DNA"/>
</dbReference>
<reference evidence="3" key="2">
    <citation type="submission" date="2015-01" db="EMBL/GenBank/DDBJ databases">
        <title>Evolutionary Origins and Diversification of the Mycorrhizal Mutualists.</title>
        <authorList>
            <consortium name="DOE Joint Genome Institute"/>
            <consortium name="Mycorrhizal Genomics Consortium"/>
            <person name="Kohler A."/>
            <person name="Kuo A."/>
            <person name="Nagy L.G."/>
            <person name="Floudas D."/>
            <person name="Copeland A."/>
            <person name="Barry K.W."/>
            <person name="Cichocki N."/>
            <person name="Veneault-Fourrey C."/>
            <person name="LaButti K."/>
            <person name="Lindquist E.A."/>
            <person name="Lipzen A."/>
            <person name="Lundell T."/>
            <person name="Morin E."/>
            <person name="Murat C."/>
            <person name="Riley R."/>
            <person name="Ohm R."/>
            <person name="Sun H."/>
            <person name="Tunlid A."/>
            <person name="Henrissat B."/>
            <person name="Grigoriev I.V."/>
            <person name="Hibbett D.S."/>
            <person name="Martin F."/>
        </authorList>
    </citation>
    <scope>NUCLEOTIDE SEQUENCE [LARGE SCALE GENOMIC DNA]</scope>
    <source>
        <strain evidence="3">Ve08.2h10</strain>
    </source>
</reference>
<proteinExistence type="predicted"/>
<name>A0A0D0DFS7_9AGAM</name>
<dbReference type="AlphaFoldDB" id="A0A0D0DFS7"/>
<dbReference type="HOGENOM" id="CLU_2292558_0_0_1"/>
<evidence type="ECO:0000313" key="3">
    <source>
        <dbReference type="Proteomes" id="UP000054538"/>
    </source>
</evidence>
<evidence type="ECO:0000256" key="1">
    <source>
        <dbReference type="SAM" id="MobiDB-lite"/>
    </source>
</evidence>